<sequence length="179" mass="20546">MSPAFGKKQVSSEEKDSFGSSVFGIVDPEVEKRSSAKEPKKVVSTFPDFLRNSVVPLLKYLDAKREKYGVLEEAKYYVHLLRNRTRSKIAASTKNAENVAGVAGECVVATATLEEREEQLWTKEMECEALWRELVKEKELRKEELRNEGLRREFVTMNKVTMDLRERIEACNIAHMLES</sequence>
<protein>
    <submittedName>
        <fullName evidence="2">Uncharacterized protein</fullName>
    </submittedName>
</protein>
<name>A0A176WDC7_MARPO</name>
<accession>A0A176WDC7</accession>
<proteinExistence type="predicted"/>
<evidence type="ECO:0000313" key="2">
    <source>
        <dbReference type="EMBL" id="OAE31127.1"/>
    </source>
</evidence>
<dbReference type="Proteomes" id="UP000077202">
    <property type="component" value="Unassembled WGS sequence"/>
</dbReference>
<evidence type="ECO:0000313" key="3">
    <source>
        <dbReference type="Proteomes" id="UP000077202"/>
    </source>
</evidence>
<gene>
    <name evidence="2" type="ORF">AXG93_150s1170</name>
</gene>
<dbReference type="AlphaFoldDB" id="A0A176WDC7"/>
<comment type="caution">
    <text evidence="2">The sequence shown here is derived from an EMBL/GenBank/DDBJ whole genome shotgun (WGS) entry which is preliminary data.</text>
</comment>
<reference evidence="2" key="1">
    <citation type="submission" date="2016-03" db="EMBL/GenBank/DDBJ databases">
        <title>Mechanisms controlling the formation of the plant cell surface in tip-growing cells are functionally conserved among land plants.</title>
        <authorList>
            <person name="Honkanen S."/>
            <person name="Jones V.A."/>
            <person name="Morieri G."/>
            <person name="Champion C."/>
            <person name="Hetherington A.J."/>
            <person name="Kelly S."/>
            <person name="Saint-Marcoux D."/>
            <person name="Proust H."/>
            <person name="Prescott H."/>
            <person name="Dolan L."/>
        </authorList>
    </citation>
    <scope>NUCLEOTIDE SEQUENCE [LARGE SCALE GENOMIC DNA]</scope>
    <source>
        <tissue evidence="2">Whole gametophyte</tissue>
    </source>
</reference>
<feature type="region of interest" description="Disordered" evidence="1">
    <location>
        <begin position="1"/>
        <end position="20"/>
    </location>
</feature>
<evidence type="ECO:0000256" key="1">
    <source>
        <dbReference type="SAM" id="MobiDB-lite"/>
    </source>
</evidence>
<organism evidence="2 3">
    <name type="scientific">Marchantia polymorpha subsp. ruderalis</name>
    <dbReference type="NCBI Taxonomy" id="1480154"/>
    <lineage>
        <taxon>Eukaryota</taxon>
        <taxon>Viridiplantae</taxon>
        <taxon>Streptophyta</taxon>
        <taxon>Embryophyta</taxon>
        <taxon>Marchantiophyta</taxon>
        <taxon>Marchantiopsida</taxon>
        <taxon>Marchantiidae</taxon>
        <taxon>Marchantiales</taxon>
        <taxon>Marchantiaceae</taxon>
        <taxon>Marchantia</taxon>
    </lineage>
</organism>
<keyword evidence="3" id="KW-1185">Reference proteome</keyword>
<dbReference type="EMBL" id="LVLJ01001171">
    <property type="protein sequence ID" value="OAE31127.1"/>
    <property type="molecule type" value="Genomic_DNA"/>
</dbReference>